<evidence type="ECO:0000313" key="5">
    <source>
        <dbReference type="Proteomes" id="UP000215509"/>
    </source>
</evidence>
<dbReference type="PANTHER" id="PTHR32305">
    <property type="match status" value="1"/>
</dbReference>
<organism evidence="4 5">
    <name type="scientific">Paenibacillus rigui</name>
    <dbReference type="NCBI Taxonomy" id="554312"/>
    <lineage>
        <taxon>Bacteria</taxon>
        <taxon>Bacillati</taxon>
        <taxon>Bacillota</taxon>
        <taxon>Bacilli</taxon>
        <taxon>Bacillales</taxon>
        <taxon>Paenibacillaceae</taxon>
        <taxon>Paenibacillus</taxon>
    </lineage>
</organism>
<dbReference type="InterPro" id="IPR056823">
    <property type="entry name" value="TEN-like_YD-shell"/>
</dbReference>
<evidence type="ECO:0000259" key="3">
    <source>
        <dbReference type="Pfam" id="PF25023"/>
    </source>
</evidence>
<gene>
    <name evidence="4" type="ORF">CF651_26460</name>
</gene>
<feature type="domain" description="Teneurin-like YD-shell" evidence="3">
    <location>
        <begin position="18"/>
        <end position="167"/>
    </location>
</feature>
<keyword evidence="1" id="KW-0677">Repeat</keyword>
<dbReference type="NCBIfam" id="TIGR03696">
    <property type="entry name" value="Rhs_assc_core"/>
    <property type="match status" value="1"/>
</dbReference>
<dbReference type="OrthoDB" id="41445at2"/>
<evidence type="ECO:0000256" key="2">
    <source>
        <dbReference type="SAM" id="MobiDB-lite"/>
    </source>
</evidence>
<feature type="compositionally biased region" description="Low complexity" evidence="2">
    <location>
        <begin position="608"/>
        <end position="621"/>
    </location>
</feature>
<proteinExistence type="predicted"/>
<dbReference type="Pfam" id="PF25023">
    <property type="entry name" value="TEN_YD-shell"/>
    <property type="match status" value="2"/>
</dbReference>
<feature type="region of interest" description="Disordered" evidence="2">
    <location>
        <begin position="608"/>
        <end position="632"/>
    </location>
</feature>
<sequence>MIMIVLGRCCNLPKQGNIALKYDANNRLEEKNASGSGRQRELYMTDGRGKVTQYGYGAFGWMQAATNAASLSIRYQYDLAGNVTGITDRMDHHIAYTYDSRNLLLNKQVKETGDALSYSYDEAGNRLTMSDDSGTSSYTYDKKNQLLNISRDGAVQISYTYDAAGNIESVIDKTGAATTYTYDKSNRMETVVFKGHTTTYSYDENGNRQAISYEGGVKEEYSFDRNNRVVTLTNHKPNGDVISSYSYTYDAAGRIAKVEAPGKTTVYAYDGSGNRQTLNETYTSVQPSGYFDPNTKVEVQYKVKKSEYVYSNTNELLKLVEAMYDEAGTELLEKTTSYQYDENGNQIRQKVGYIHPHNRSMRQVTGGNPYGDNVTDELNTLIEKVNSTYDGFNQLKQMEKLKAGERVTVDYTYNGDGLRTKKVVRSSKDNYAEKVTNYLYDRQHVVLETDASDQMIVRYVRGINYIARADSSDKLSYYLYNGHGDVVQTVSAAGEVENQYDYDVFGNPTLTVETGYTNAIRYAGEFMDVETGLYYLRARYYDPYTGRFMSQDSYWGEDTNPLSLNLYTYGHNNPIMYIDPSGHSVLSSILTSIVVGAVVKAVVDYVTGNSSSSSSGSSRSSRGGGSSQAAEKAKSISKEIQKMMSKAADVVFGVKGSSVISQGNSAVSYGNARDREFSSLLKSSLPTTIDMLNDYLMILGNKENKKHLVRIASIEITSGFFDESSSSYKPTSQESTNGEESSILGKIGKIVIGAARKGGLLVTPFHISGPSIQVTPINIVKPEPLIQTQDNYNGQL</sequence>
<evidence type="ECO:0000256" key="1">
    <source>
        <dbReference type="ARBA" id="ARBA00022737"/>
    </source>
</evidence>
<keyword evidence="5" id="KW-1185">Reference proteome</keyword>
<protein>
    <recommendedName>
        <fullName evidence="3">Teneurin-like YD-shell domain-containing protein</fullName>
    </recommendedName>
</protein>
<accession>A0A229UIS6</accession>
<dbReference type="PANTHER" id="PTHR32305:SF15">
    <property type="entry name" value="PROTEIN RHSA-RELATED"/>
    <property type="match status" value="1"/>
</dbReference>
<dbReference type="InterPro" id="IPR022385">
    <property type="entry name" value="Rhs_assc_core"/>
</dbReference>
<dbReference type="Gene3D" id="2.180.10.10">
    <property type="entry name" value="RHS repeat-associated core"/>
    <property type="match status" value="2"/>
</dbReference>
<dbReference type="AlphaFoldDB" id="A0A229UIS6"/>
<comment type="caution">
    <text evidence="4">The sequence shown here is derived from an EMBL/GenBank/DDBJ whole genome shotgun (WGS) entry which is preliminary data.</text>
</comment>
<name>A0A229UIS6_9BACL</name>
<feature type="domain" description="Teneurin-like YD-shell" evidence="3">
    <location>
        <begin position="303"/>
        <end position="575"/>
    </location>
</feature>
<dbReference type="InterPro" id="IPR050708">
    <property type="entry name" value="T6SS_VgrG/RHS"/>
</dbReference>
<reference evidence="4 5" key="1">
    <citation type="submission" date="2017-07" db="EMBL/GenBank/DDBJ databases">
        <title>Genome sequencing and assembly of Paenibacillus rigui.</title>
        <authorList>
            <person name="Mayilraj S."/>
        </authorList>
    </citation>
    <scope>NUCLEOTIDE SEQUENCE [LARGE SCALE GENOMIC DNA]</scope>
    <source>
        <strain evidence="4 5">JCM 16352</strain>
    </source>
</reference>
<dbReference type="InterPro" id="IPR006530">
    <property type="entry name" value="YD"/>
</dbReference>
<evidence type="ECO:0000313" key="4">
    <source>
        <dbReference type="EMBL" id="OXM83273.1"/>
    </source>
</evidence>
<dbReference type="NCBIfam" id="TIGR01643">
    <property type="entry name" value="YD_repeat_2x"/>
    <property type="match status" value="3"/>
</dbReference>
<dbReference type="SUPFAM" id="SSF69304">
    <property type="entry name" value="Tricorn protease N-terminal domain"/>
    <property type="match status" value="1"/>
</dbReference>
<dbReference type="EMBL" id="NMQW01000049">
    <property type="protein sequence ID" value="OXM83273.1"/>
    <property type="molecule type" value="Genomic_DNA"/>
</dbReference>
<dbReference type="Proteomes" id="UP000215509">
    <property type="component" value="Unassembled WGS sequence"/>
</dbReference>